<dbReference type="GO" id="GO:0003677">
    <property type="term" value="F:DNA binding"/>
    <property type="evidence" value="ECO:0007669"/>
    <property type="project" value="UniProtKB-KW"/>
</dbReference>
<dbReference type="OrthoDB" id="9807558at2"/>
<dbReference type="HOGENOM" id="CLU_062618_0_1_4"/>
<name>V8QPK0_9BURK</name>
<evidence type="ECO:0000313" key="7">
    <source>
        <dbReference type="Proteomes" id="UP000018733"/>
    </source>
</evidence>
<dbReference type="PROSITE" id="PS51078">
    <property type="entry name" value="ICLR_ED"/>
    <property type="match status" value="1"/>
</dbReference>
<dbReference type="InterPro" id="IPR029016">
    <property type="entry name" value="GAF-like_dom_sf"/>
</dbReference>
<gene>
    <name evidence="6" type="ORF">W822_12035</name>
</gene>
<dbReference type="GO" id="GO:0045893">
    <property type="term" value="P:positive regulation of DNA-templated transcription"/>
    <property type="evidence" value="ECO:0007669"/>
    <property type="project" value="InterPro"/>
</dbReference>
<dbReference type="InterPro" id="IPR050707">
    <property type="entry name" value="HTH_MetabolicPath_Reg"/>
</dbReference>
<dbReference type="Gene3D" id="1.10.10.10">
    <property type="entry name" value="Winged helix-like DNA-binding domain superfamily/Winged helix DNA-binding domain"/>
    <property type="match status" value="1"/>
</dbReference>
<keyword evidence="3" id="KW-0804">Transcription</keyword>
<dbReference type="InterPro" id="IPR036390">
    <property type="entry name" value="WH_DNA-bd_sf"/>
</dbReference>
<dbReference type="SUPFAM" id="SSF55781">
    <property type="entry name" value="GAF domain-like"/>
    <property type="match status" value="1"/>
</dbReference>
<evidence type="ECO:0000313" key="6">
    <source>
        <dbReference type="EMBL" id="ETF01542.1"/>
    </source>
</evidence>
<evidence type="ECO:0000256" key="3">
    <source>
        <dbReference type="ARBA" id="ARBA00023163"/>
    </source>
</evidence>
<dbReference type="SMART" id="SM00346">
    <property type="entry name" value="HTH_ICLR"/>
    <property type="match status" value="1"/>
</dbReference>
<protein>
    <submittedName>
        <fullName evidence="6">IclR family transcriptional regulator</fullName>
    </submittedName>
</protein>
<evidence type="ECO:0000259" key="4">
    <source>
        <dbReference type="PROSITE" id="PS51077"/>
    </source>
</evidence>
<dbReference type="NCBIfam" id="TIGR02431">
    <property type="entry name" value="pcaR_pcaU"/>
    <property type="match status" value="1"/>
</dbReference>
<dbReference type="Pfam" id="PF09339">
    <property type="entry name" value="HTH_IclR"/>
    <property type="match status" value="1"/>
</dbReference>
<dbReference type="GO" id="GO:0046278">
    <property type="term" value="P:3,4-dihydroxybenzoate metabolic process"/>
    <property type="evidence" value="ECO:0007669"/>
    <property type="project" value="InterPro"/>
</dbReference>
<reference evidence="6 7" key="1">
    <citation type="journal article" date="2014" name="Genome Announc.">
        <title>Draft Genome Sequence of Advenella kashmirensis Strain W13003, a Polycyclic Aromatic Hydrocarbon-Degrading Bacterium.</title>
        <authorList>
            <person name="Wang X."/>
            <person name="Jin D."/>
            <person name="Zhou L."/>
            <person name="Wu L."/>
            <person name="An W."/>
            <person name="Zhao L."/>
        </authorList>
    </citation>
    <scope>NUCLEOTIDE SEQUENCE [LARGE SCALE GENOMIC DNA]</scope>
    <source>
        <strain evidence="6 7">W13003</strain>
    </source>
</reference>
<keyword evidence="2" id="KW-0238">DNA-binding</keyword>
<evidence type="ECO:0000256" key="1">
    <source>
        <dbReference type="ARBA" id="ARBA00023015"/>
    </source>
</evidence>
<dbReference type="Gene3D" id="3.30.450.40">
    <property type="match status" value="1"/>
</dbReference>
<proteinExistence type="predicted"/>
<dbReference type="PATRIC" id="fig|1424334.3.peg.2424"/>
<dbReference type="EMBL" id="AYXT01000010">
    <property type="protein sequence ID" value="ETF01542.1"/>
    <property type="molecule type" value="Genomic_DNA"/>
</dbReference>
<comment type="caution">
    <text evidence="6">The sequence shown here is derived from an EMBL/GenBank/DDBJ whole genome shotgun (WGS) entry which is preliminary data.</text>
</comment>
<dbReference type="eggNOG" id="COG1414">
    <property type="taxonomic scope" value="Bacteria"/>
</dbReference>
<keyword evidence="1" id="KW-0805">Transcription regulation</keyword>
<dbReference type="Proteomes" id="UP000018733">
    <property type="component" value="Unassembled WGS sequence"/>
</dbReference>
<accession>V8QPK0</accession>
<dbReference type="GO" id="GO:0045892">
    <property type="term" value="P:negative regulation of DNA-templated transcription"/>
    <property type="evidence" value="ECO:0007669"/>
    <property type="project" value="TreeGrafter"/>
</dbReference>
<organism evidence="6 7">
    <name type="scientific">Advenella kashmirensis W13003</name>
    <dbReference type="NCBI Taxonomy" id="1424334"/>
    <lineage>
        <taxon>Bacteria</taxon>
        <taxon>Pseudomonadati</taxon>
        <taxon>Pseudomonadota</taxon>
        <taxon>Betaproteobacteria</taxon>
        <taxon>Burkholderiales</taxon>
        <taxon>Alcaligenaceae</taxon>
    </lineage>
</organism>
<dbReference type="InterPro" id="IPR036388">
    <property type="entry name" value="WH-like_DNA-bd_sf"/>
</dbReference>
<dbReference type="PANTHER" id="PTHR30136">
    <property type="entry name" value="HELIX-TURN-HELIX TRANSCRIPTIONAL REGULATOR, ICLR FAMILY"/>
    <property type="match status" value="1"/>
</dbReference>
<dbReference type="Pfam" id="PF01614">
    <property type="entry name" value="IclR_C"/>
    <property type="match status" value="1"/>
</dbReference>
<dbReference type="GO" id="GO:0003700">
    <property type="term" value="F:DNA-binding transcription factor activity"/>
    <property type="evidence" value="ECO:0007669"/>
    <property type="project" value="TreeGrafter"/>
</dbReference>
<dbReference type="InterPro" id="IPR005471">
    <property type="entry name" value="Tscrpt_reg_IclR_N"/>
</dbReference>
<evidence type="ECO:0000256" key="2">
    <source>
        <dbReference type="ARBA" id="ARBA00023125"/>
    </source>
</evidence>
<keyword evidence="7" id="KW-1185">Reference proteome</keyword>
<dbReference type="PANTHER" id="PTHR30136:SF34">
    <property type="entry name" value="TRANSCRIPTIONAL REGULATOR"/>
    <property type="match status" value="1"/>
</dbReference>
<sequence length="253" mass="27319">MTVPIDKDYVAGLEKGLAIIEAFGLRHGPLTLSEAADITGHSRAAARRSMLTLQKLGYVESDGRYFRLAPRTLRLGHAYVTSNSLSKQVQPILESLSERTQESSSFAVQDNTDVVFVARAATRRSLSNGLGQGSRLPAHCAATGRVMLAALPAQEAELLLNRMQRQKLTPHTRTEIPALMALLDEVSALGYAISNEEIELGVRSIAIPIRDSTGKTVAAMSLVASTSRHSLESMIADLLPELGSARQRLGTFL</sequence>
<dbReference type="RefSeq" id="WP_024005373.1">
    <property type="nucleotide sequence ID" value="NZ_KI650980.1"/>
</dbReference>
<evidence type="ECO:0000259" key="5">
    <source>
        <dbReference type="PROSITE" id="PS51078"/>
    </source>
</evidence>
<feature type="domain" description="HTH iclR-type" evidence="4">
    <location>
        <begin position="10"/>
        <end position="70"/>
    </location>
</feature>
<dbReference type="STRING" id="1424334.W822_12035"/>
<dbReference type="PROSITE" id="PS51077">
    <property type="entry name" value="HTH_ICLR"/>
    <property type="match status" value="1"/>
</dbReference>
<dbReference type="InterPro" id="IPR014757">
    <property type="entry name" value="Tscrpt_reg_IclR_C"/>
</dbReference>
<dbReference type="AlphaFoldDB" id="V8QPK0"/>
<dbReference type="SUPFAM" id="SSF46785">
    <property type="entry name" value="Winged helix' DNA-binding domain"/>
    <property type="match status" value="1"/>
</dbReference>
<dbReference type="InterPro" id="IPR012794">
    <property type="entry name" value="PcaR_PcaU"/>
</dbReference>
<feature type="domain" description="IclR-ED" evidence="5">
    <location>
        <begin position="71"/>
        <end position="253"/>
    </location>
</feature>